<dbReference type="InterPro" id="IPR043128">
    <property type="entry name" value="Rev_trsase/Diguanyl_cyclase"/>
</dbReference>
<dbReference type="Gene3D" id="3.30.70.270">
    <property type="match status" value="1"/>
</dbReference>
<dbReference type="Proteomes" id="UP000630353">
    <property type="component" value="Unassembled WGS sequence"/>
</dbReference>
<dbReference type="InterPro" id="IPR029787">
    <property type="entry name" value="Nucleotide_cyclase"/>
</dbReference>
<feature type="transmembrane region" description="Helical" evidence="3">
    <location>
        <begin position="63"/>
        <end position="86"/>
    </location>
</feature>
<keyword evidence="6" id="KW-1185">Reference proteome</keyword>
<feature type="transmembrane region" description="Helical" evidence="3">
    <location>
        <begin position="154"/>
        <end position="175"/>
    </location>
</feature>
<dbReference type="RefSeq" id="WP_189993752.1">
    <property type="nucleotide sequence ID" value="NZ_BMZS01000011.1"/>
</dbReference>
<protein>
    <recommendedName>
        <fullName evidence="1">diguanylate cyclase</fullName>
        <ecNumber evidence="1">2.7.7.65</ecNumber>
    </recommendedName>
</protein>
<comment type="catalytic activity">
    <reaction evidence="2">
        <text>2 GTP = 3',3'-c-di-GMP + 2 diphosphate</text>
        <dbReference type="Rhea" id="RHEA:24898"/>
        <dbReference type="ChEBI" id="CHEBI:33019"/>
        <dbReference type="ChEBI" id="CHEBI:37565"/>
        <dbReference type="ChEBI" id="CHEBI:58805"/>
        <dbReference type="EC" id="2.7.7.65"/>
    </reaction>
</comment>
<sequence length="400" mass="43628">MIESLDVRTLAVVTSLVLVSVTGVLTIVYFTQRVYAGFAHWLGWQAAVTLGVILFALRGPDPAPAVLMLNQVLLLLSPALLFDGLTRFHGLYPTRTPALINYALVGVALLLQVEFTIVAPDPDARIAVYAVTRAIIQLRCAGEPLRLASARRSPAFWLLVGILLLLSATELNHAWRALQPGPMTALLDSDNVRVALILAIVGDILAAYGLVLLTNERLEGELRAARHDIEMLARTDSLTGLWNRRHFEDTVEAEVERARRYGTPLSLLTLDADHFKRINDSHGHHVGDDVLRELARLLGQQIRRSDLLCRWGGEEFMVLVPGTDGDRAAAMAEKIRQRVAAHVFDGVGPVTVSIGVGQAGPDETADAWLRRVDAALYEAKQRGRNRVVVATGIVPAVPAA</sequence>
<dbReference type="InterPro" id="IPR000160">
    <property type="entry name" value="GGDEF_dom"/>
</dbReference>
<feature type="transmembrane region" description="Helical" evidence="3">
    <location>
        <begin position="12"/>
        <end position="31"/>
    </location>
</feature>
<keyword evidence="3" id="KW-1133">Transmembrane helix</keyword>
<evidence type="ECO:0000313" key="6">
    <source>
        <dbReference type="Proteomes" id="UP000630353"/>
    </source>
</evidence>
<evidence type="ECO:0000256" key="1">
    <source>
        <dbReference type="ARBA" id="ARBA00012528"/>
    </source>
</evidence>
<dbReference type="Pfam" id="PF00990">
    <property type="entry name" value="GGDEF"/>
    <property type="match status" value="1"/>
</dbReference>
<dbReference type="InterPro" id="IPR050469">
    <property type="entry name" value="Diguanylate_Cyclase"/>
</dbReference>
<accession>A0A919CRU8</accession>
<evidence type="ECO:0000256" key="3">
    <source>
        <dbReference type="SAM" id="Phobius"/>
    </source>
</evidence>
<feature type="transmembrane region" description="Helical" evidence="3">
    <location>
        <begin position="195"/>
        <end position="213"/>
    </location>
</feature>
<organism evidence="5 6">
    <name type="scientific">Thalassobaculum fulvum</name>
    <dbReference type="NCBI Taxonomy" id="1633335"/>
    <lineage>
        <taxon>Bacteria</taxon>
        <taxon>Pseudomonadati</taxon>
        <taxon>Pseudomonadota</taxon>
        <taxon>Alphaproteobacteria</taxon>
        <taxon>Rhodospirillales</taxon>
        <taxon>Thalassobaculaceae</taxon>
        <taxon>Thalassobaculum</taxon>
    </lineage>
</organism>
<feature type="transmembrane region" description="Helical" evidence="3">
    <location>
        <begin position="38"/>
        <end position="57"/>
    </location>
</feature>
<dbReference type="SUPFAM" id="SSF55073">
    <property type="entry name" value="Nucleotide cyclase"/>
    <property type="match status" value="1"/>
</dbReference>
<evidence type="ECO:0000256" key="2">
    <source>
        <dbReference type="ARBA" id="ARBA00034247"/>
    </source>
</evidence>
<dbReference type="EMBL" id="BMZS01000011">
    <property type="protein sequence ID" value="GHD59645.1"/>
    <property type="molecule type" value="Genomic_DNA"/>
</dbReference>
<name>A0A919CRU8_9PROT</name>
<dbReference type="GO" id="GO:0052621">
    <property type="term" value="F:diguanylate cyclase activity"/>
    <property type="evidence" value="ECO:0007669"/>
    <property type="project" value="UniProtKB-EC"/>
</dbReference>
<dbReference type="PANTHER" id="PTHR45138">
    <property type="entry name" value="REGULATORY COMPONENTS OF SENSORY TRANSDUCTION SYSTEM"/>
    <property type="match status" value="1"/>
</dbReference>
<dbReference type="PANTHER" id="PTHR45138:SF9">
    <property type="entry name" value="DIGUANYLATE CYCLASE DGCM-RELATED"/>
    <property type="match status" value="1"/>
</dbReference>
<keyword evidence="3" id="KW-0812">Transmembrane</keyword>
<dbReference type="AlphaFoldDB" id="A0A919CRU8"/>
<reference evidence="5" key="1">
    <citation type="journal article" date="2014" name="Int. J. Syst. Evol. Microbiol.">
        <title>Complete genome sequence of Corynebacterium casei LMG S-19264T (=DSM 44701T), isolated from a smear-ripened cheese.</title>
        <authorList>
            <consortium name="US DOE Joint Genome Institute (JGI-PGF)"/>
            <person name="Walter F."/>
            <person name="Albersmeier A."/>
            <person name="Kalinowski J."/>
            <person name="Ruckert C."/>
        </authorList>
    </citation>
    <scope>NUCLEOTIDE SEQUENCE</scope>
    <source>
        <strain evidence="5">KCTC 42651</strain>
    </source>
</reference>
<comment type="caution">
    <text evidence="5">The sequence shown here is derived from an EMBL/GenBank/DDBJ whole genome shotgun (WGS) entry which is preliminary data.</text>
</comment>
<evidence type="ECO:0000259" key="4">
    <source>
        <dbReference type="PROSITE" id="PS50887"/>
    </source>
</evidence>
<dbReference type="CDD" id="cd01949">
    <property type="entry name" value="GGDEF"/>
    <property type="match status" value="1"/>
</dbReference>
<evidence type="ECO:0000313" key="5">
    <source>
        <dbReference type="EMBL" id="GHD59645.1"/>
    </source>
</evidence>
<gene>
    <name evidence="5" type="ORF">GCM10017083_44300</name>
</gene>
<keyword evidence="3" id="KW-0472">Membrane</keyword>
<dbReference type="EC" id="2.7.7.65" evidence="1"/>
<feature type="domain" description="GGDEF" evidence="4">
    <location>
        <begin position="263"/>
        <end position="392"/>
    </location>
</feature>
<dbReference type="FunFam" id="3.30.70.270:FF:000001">
    <property type="entry name" value="Diguanylate cyclase domain protein"/>
    <property type="match status" value="1"/>
</dbReference>
<proteinExistence type="predicted"/>
<reference evidence="5" key="2">
    <citation type="submission" date="2020-09" db="EMBL/GenBank/DDBJ databases">
        <authorList>
            <person name="Sun Q."/>
            <person name="Kim S."/>
        </authorList>
    </citation>
    <scope>NUCLEOTIDE SEQUENCE</scope>
    <source>
        <strain evidence="5">KCTC 42651</strain>
    </source>
</reference>
<dbReference type="NCBIfam" id="TIGR00254">
    <property type="entry name" value="GGDEF"/>
    <property type="match status" value="1"/>
</dbReference>
<dbReference type="PROSITE" id="PS50887">
    <property type="entry name" value="GGDEF"/>
    <property type="match status" value="1"/>
</dbReference>
<feature type="transmembrane region" description="Helical" evidence="3">
    <location>
        <begin position="98"/>
        <end position="118"/>
    </location>
</feature>
<dbReference type="SMART" id="SM00267">
    <property type="entry name" value="GGDEF"/>
    <property type="match status" value="1"/>
</dbReference>